<evidence type="ECO:0000256" key="4">
    <source>
        <dbReference type="ARBA" id="ARBA00023163"/>
    </source>
</evidence>
<dbReference type="Pfam" id="PF08281">
    <property type="entry name" value="Sigma70_r4_2"/>
    <property type="match status" value="1"/>
</dbReference>
<dbReference type="Gene3D" id="1.25.40.10">
    <property type="entry name" value="Tetratricopeptide repeat domain"/>
    <property type="match status" value="1"/>
</dbReference>
<dbReference type="InterPro" id="IPR013249">
    <property type="entry name" value="RNA_pol_sigma70_r4_t2"/>
</dbReference>
<dbReference type="Proteomes" id="UP000262172">
    <property type="component" value="Unassembled WGS sequence"/>
</dbReference>
<reference evidence="8 9" key="1">
    <citation type="submission" date="2018-08" db="EMBL/GenBank/DDBJ databases">
        <title>Isolation, diversity and antifungal activity of Actinobacteria from cow dung.</title>
        <authorList>
            <person name="Ling L."/>
        </authorList>
    </citation>
    <scope>NUCLEOTIDE SEQUENCE [LARGE SCALE GENOMIC DNA]</scope>
    <source>
        <strain evidence="8 9">NEAU-LLE</strain>
    </source>
</reference>
<dbReference type="Gene3D" id="1.10.1740.10">
    <property type="match status" value="1"/>
</dbReference>
<evidence type="ECO:0000259" key="6">
    <source>
        <dbReference type="Pfam" id="PF08281"/>
    </source>
</evidence>
<dbReference type="OrthoDB" id="9780299at2"/>
<dbReference type="InterPro" id="IPR007627">
    <property type="entry name" value="RNA_pol_sigma70_r2"/>
</dbReference>
<keyword evidence="4" id="KW-0804">Transcription</keyword>
<dbReference type="Pfam" id="PF04542">
    <property type="entry name" value="Sigma70_r2"/>
    <property type="match status" value="1"/>
</dbReference>
<dbReference type="PANTHER" id="PTHR47756">
    <property type="entry name" value="BLL6612 PROTEIN-RELATED"/>
    <property type="match status" value="1"/>
</dbReference>
<organism evidence="8 9">
    <name type="scientific">Microbacterium bovistercoris</name>
    <dbReference type="NCBI Taxonomy" id="2293570"/>
    <lineage>
        <taxon>Bacteria</taxon>
        <taxon>Bacillati</taxon>
        <taxon>Actinomycetota</taxon>
        <taxon>Actinomycetes</taxon>
        <taxon>Micrococcales</taxon>
        <taxon>Microbacteriaceae</taxon>
        <taxon>Microbacterium</taxon>
    </lineage>
</organism>
<dbReference type="SUPFAM" id="SSF88659">
    <property type="entry name" value="Sigma3 and sigma4 domains of RNA polymerase sigma factors"/>
    <property type="match status" value="1"/>
</dbReference>
<accession>A0A371NSX1</accession>
<dbReference type="InterPro" id="IPR013324">
    <property type="entry name" value="RNA_pol_sigma_r3/r4-like"/>
</dbReference>
<dbReference type="GO" id="GO:0016987">
    <property type="term" value="F:sigma factor activity"/>
    <property type="evidence" value="ECO:0007669"/>
    <property type="project" value="UniProtKB-KW"/>
</dbReference>
<dbReference type="SUPFAM" id="SSF48452">
    <property type="entry name" value="TPR-like"/>
    <property type="match status" value="1"/>
</dbReference>
<protein>
    <submittedName>
        <fullName evidence="8">RNA polymerase sigma factor</fullName>
    </submittedName>
</protein>
<dbReference type="EMBL" id="QUAB01000046">
    <property type="protein sequence ID" value="REJ04705.1"/>
    <property type="molecule type" value="Genomic_DNA"/>
</dbReference>
<feature type="domain" description="RNA polymerase sigma-70 region 2" evidence="5">
    <location>
        <begin position="20"/>
        <end position="79"/>
    </location>
</feature>
<dbReference type="InterPro" id="IPR036388">
    <property type="entry name" value="WH-like_DNA-bd_sf"/>
</dbReference>
<evidence type="ECO:0000256" key="2">
    <source>
        <dbReference type="ARBA" id="ARBA00023015"/>
    </source>
</evidence>
<evidence type="ECO:0000313" key="8">
    <source>
        <dbReference type="EMBL" id="REJ04705.1"/>
    </source>
</evidence>
<gene>
    <name evidence="8" type="ORF">DY023_13835</name>
</gene>
<comment type="similarity">
    <text evidence="1">Belongs to the sigma-70 factor family. ECF subfamily.</text>
</comment>
<evidence type="ECO:0000256" key="3">
    <source>
        <dbReference type="ARBA" id="ARBA00023082"/>
    </source>
</evidence>
<name>A0A371NSX1_9MICO</name>
<evidence type="ECO:0000259" key="5">
    <source>
        <dbReference type="Pfam" id="PF04542"/>
    </source>
</evidence>
<sequence>MTDVAAVITRTHREEWARIVAGLTRRLGDLDLAEEMAADAFATAVEHWPAHGVPPNPPGWLTTTANRKAIDRLRREARREDKHREALMLHDPEPAEPTGAVEDDRLRLLFICCHPALPLEARVALTLRMLGGLTVAEIAHAFLVQDTTMGQRISRAKAKIKTAGIPFSNPEPDDLPARVDGVLTVLYLVFNEGYLASAPDAPPIRRDLTAEAIRLTRLTRELLPDDAEVTGLLALMLLTEARARTRLSTDGELVRLDEQDRGAWDRALIAEGLQLLETSDTTDAPPGRYRLLASINAEHVSAPHARDTDWARIVTLYTRLEEIDPSPIVTLNKAIAVSEHDSPDVALAIVDRLADSLDGFHAFHATRAELLRATGRSADARIAYDRAIDLAGNTAETAHLSRRRNQLAAPNGARS</sequence>
<evidence type="ECO:0000256" key="1">
    <source>
        <dbReference type="ARBA" id="ARBA00010641"/>
    </source>
</evidence>
<dbReference type="InterPro" id="IPR011990">
    <property type="entry name" value="TPR-like_helical_dom_sf"/>
</dbReference>
<dbReference type="Gene3D" id="1.10.10.10">
    <property type="entry name" value="Winged helix-like DNA-binding domain superfamily/Winged helix DNA-binding domain"/>
    <property type="match status" value="1"/>
</dbReference>
<comment type="caution">
    <text evidence="8">The sequence shown here is derived from an EMBL/GenBank/DDBJ whole genome shotgun (WGS) entry which is preliminary data.</text>
</comment>
<dbReference type="InterPro" id="IPR013325">
    <property type="entry name" value="RNA_pol_sigma_r2"/>
</dbReference>
<feature type="domain" description="DUF6596" evidence="7">
    <location>
        <begin position="178"/>
        <end position="279"/>
    </location>
</feature>
<dbReference type="InterPro" id="IPR046531">
    <property type="entry name" value="DUF6596"/>
</dbReference>
<dbReference type="Pfam" id="PF20239">
    <property type="entry name" value="DUF6596"/>
    <property type="match status" value="1"/>
</dbReference>
<dbReference type="AlphaFoldDB" id="A0A371NSX1"/>
<keyword evidence="2" id="KW-0805">Transcription regulation</keyword>
<feature type="domain" description="RNA polymerase sigma factor 70 region 4 type 2" evidence="6">
    <location>
        <begin position="109"/>
        <end position="160"/>
    </location>
</feature>
<proteinExistence type="inferred from homology"/>
<dbReference type="SUPFAM" id="SSF88946">
    <property type="entry name" value="Sigma2 domain of RNA polymerase sigma factors"/>
    <property type="match status" value="1"/>
</dbReference>
<evidence type="ECO:0000259" key="7">
    <source>
        <dbReference type="Pfam" id="PF20239"/>
    </source>
</evidence>
<evidence type="ECO:0000313" key="9">
    <source>
        <dbReference type="Proteomes" id="UP000262172"/>
    </source>
</evidence>
<dbReference type="GO" id="GO:0006352">
    <property type="term" value="P:DNA-templated transcription initiation"/>
    <property type="evidence" value="ECO:0007669"/>
    <property type="project" value="InterPro"/>
</dbReference>
<keyword evidence="9" id="KW-1185">Reference proteome</keyword>
<keyword evidence="3" id="KW-0731">Sigma factor</keyword>
<dbReference type="PANTHER" id="PTHR47756:SF2">
    <property type="entry name" value="BLL6612 PROTEIN"/>
    <property type="match status" value="1"/>
</dbReference>
<dbReference type="GO" id="GO:0003677">
    <property type="term" value="F:DNA binding"/>
    <property type="evidence" value="ECO:0007669"/>
    <property type="project" value="InterPro"/>
</dbReference>